<dbReference type="InterPro" id="IPR023346">
    <property type="entry name" value="Lysozyme-like_dom_sf"/>
</dbReference>
<dbReference type="InterPro" id="IPR050396">
    <property type="entry name" value="Glycosyltr_51/Transpeptidase"/>
</dbReference>
<dbReference type="InterPro" id="IPR036950">
    <property type="entry name" value="PBP_transglycosylase"/>
</dbReference>
<keyword evidence="7" id="KW-0378">Hydrolase</keyword>
<feature type="domain" description="Penicillin-binding protein transpeptidase" evidence="15">
    <location>
        <begin position="345"/>
        <end position="618"/>
    </location>
</feature>
<proteinExistence type="predicted"/>
<organism evidence="17 18">
    <name type="scientific">Bacillus kandeliae</name>
    <dbReference type="NCBI Taxonomy" id="3129297"/>
    <lineage>
        <taxon>Bacteria</taxon>
        <taxon>Bacillati</taxon>
        <taxon>Bacillota</taxon>
        <taxon>Bacilli</taxon>
        <taxon>Bacillales</taxon>
        <taxon>Bacillaceae</taxon>
        <taxon>Bacillus</taxon>
    </lineage>
</organism>
<sequence length="619" mass="69451">MRTVFGYLLIVLLLPLAVFLFYFANVEAQQVKSFDEVVEEKIIINDVQLPQASQIVDKNGDPYLEIQKPFRIVVDGEEIPSFLKEVFLQSEDQHFYEHAGIDAAAVMRAMLINAQSNEIEQGASTITQQLARNIYLSHEQTLSRKISEVLYAYQLEKRLSKDEILNLYLNTIYFNNNVYGVEAAAQFYFQKSVNKLTKAEMAFIATIPNNPSLYDPIRNFDNAKERQERLIDIMEREKFLTAQEAEAIKKEPIKLNVRERVDKFENYSTYVEAELKELIASSEGFDEQLKNADGEKKIQIDHKLDARVEEVLSSGVTIHTALDPNMQNKTTSAVSSTLAGSSVEGAAAVINNDTREIVALSGGKDFDKTEFNRSFQAYRQPGSTIKPLLDFAPYVEKTGAGPNSMVSANKYCSMPGYCPKNYSGKEYGMVTLQKALANSYNTAALRLFMQTGPETAFSYLKKFDFDRLTEEDVSPSSHAAALGGFKYGMSPLEIAGAYTSFIDGTYVTPRAIQKVTDREGKVLYEWKDESERIWSQSTTNTMRVMLSGVIKSGTGKKANPGTPYAGGKTGTSQNVRDLWFAGLTDQYTASVWVGKDQSGNVSSMQNYAPHQIIWRRIMQ</sequence>
<keyword evidence="2" id="KW-1003">Cell membrane</keyword>
<dbReference type="PANTHER" id="PTHR32282:SF11">
    <property type="entry name" value="PENICILLIN-BINDING PROTEIN 1B"/>
    <property type="match status" value="1"/>
</dbReference>
<evidence type="ECO:0000256" key="10">
    <source>
        <dbReference type="ARBA" id="ARBA00023136"/>
    </source>
</evidence>
<keyword evidence="8" id="KW-0133">Cell shape</keyword>
<dbReference type="Pfam" id="PF00905">
    <property type="entry name" value="Transpeptidase"/>
    <property type="match status" value="1"/>
</dbReference>
<protein>
    <submittedName>
        <fullName evidence="17">Transglycosylase domain-containing protein</fullName>
        <ecNumber evidence="17">2.4.-.-</ecNumber>
    </submittedName>
</protein>
<keyword evidence="10" id="KW-0472">Membrane</keyword>
<keyword evidence="11" id="KW-0511">Multifunctional enzyme</keyword>
<evidence type="ECO:0000256" key="12">
    <source>
        <dbReference type="ARBA" id="ARBA00023316"/>
    </source>
</evidence>
<dbReference type="RefSeq" id="WP_338750893.1">
    <property type="nucleotide sequence ID" value="NZ_CP147404.1"/>
</dbReference>
<dbReference type="EC" id="2.4.-.-" evidence="17"/>
<evidence type="ECO:0000256" key="5">
    <source>
        <dbReference type="ARBA" id="ARBA00022676"/>
    </source>
</evidence>
<evidence type="ECO:0000256" key="8">
    <source>
        <dbReference type="ARBA" id="ARBA00022960"/>
    </source>
</evidence>
<dbReference type="Gene3D" id="3.40.710.10">
    <property type="entry name" value="DD-peptidase/beta-lactamase superfamily"/>
    <property type="match status" value="1"/>
</dbReference>
<evidence type="ECO:0000313" key="18">
    <source>
        <dbReference type="Proteomes" id="UP001387364"/>
    </source>
</evidence>
<dbReference type="InterPro" id="IPR001264">
    <property type="entry name" value="Glyco_trans_51"/>
</dbReference>
<evidence type="ECO:0000256" key="3">
    <source>
        <dbReference type="ARBA" id="ARBA00022645"/>
    </source>
</evidence>
<evidence type="ECO:0000256" key="9">
    <source>
        <dbReference type="ARBA" id="ARBA00022984"/>
    </source>
</evidence>
<dbReference type="SUPFAM" id="SSF56601">
    <property type="entry name" value="beta-lactamase/transpeptidase-like"/>
    <property type="match status" value="1"/>
</dbReference>
<dbReference type="Proteomes" id="UP001387364">
    <property type="component" value="Chromosome"/>
</dbReference>
<dbReference type="InterPro" id="IPR001460">
    <property type="entry name" value="PCN-bd_Tpept"/>
</dbReference>
<reference evidence="17 18" key="1">
    <citation type="submission" date="2024-02" db="EMBL/GenBank/DDBJ databases">
        <title>Seven novel Bacillus-like species.</title>
        <authorList>
            <person name="Liu G."/>
        </authorList>
    </citation>
    <scope>NUCLEOTIDE SEQUENCE [LARGE SCALE GENOMIC DNA]</scope>
    <source>
        <strain evidence="17 18">FJAT-52991</strain>
    </source>
</reference>
<evidence type="ECO:0000256" key="7">
    <source>
        <dbReference type="ARBA" id="ARBA00022801"/>
    </source>
</evidence>
<keyword evidence="12" id="KW-0961">Cell wall biogenesis/degradation</keyword>
<name>A0ABZ2N4V5_9BACI</name>
<dbReference type="Gene3D" id="1.10.3810.10">
    <property type="entry name" value="Biosynthetic peptidoglycan transglycosylase-like"/>
    <property type="match status" value="1"/>
</dbReference>
<evidence type="ECO:0000256" key="13">
    <source>
        <dbReference type="ARBA" id="ARBA00034000"/>
    </source>
</evidence>
<accession>A0ABZ2N4V5</accession>
<dbReference type="PANTHER" id="PTHR32282">
    <property type="entry name" value="BINDING PROTEIN TRANSPEPTIDASE, PUTATIVE-RELATED"/>
    <property type="match status" value="1"/>
</dbReference>
<dbReference type="GO" id="GO:0016757">
    <property type="term" value="F:glycosyltransferase activity"/>
    <property type="evidence" value="ECO:0007669"/>
    <property type="project" value="UniProtKB-KW"/>
</dbReference>
<keyword evidence="4" id="KW-0645">Protease</keyword>
<evidence type="ECO:0000256" key="4">
    <source>
        <dbReference type="ARBA" id="ARBA00022670"/>
    </source>
</evidence>
<comment type="subcellular location">
    <subcellularLocation>
        <location evidence="1">Cell membrane</location>
    </subcellularLocation>
</comment>
<keyword evidence="5 17" id="KW-0328">Glycosyltransferase</keyword>
<gene>
    <name evidence="17" type="ORF">WDJ61_14425</name>
</gene>
<keyword evidence="18" id="KW-1185">Reference proteome</keyword>
<dbReference type="EMBL" id="CP147404">
    <property type="protein sequence ID" value="WXB92416.1"/>
    <property type="molecule type" value="Genomic_DNA"/>
</dbReference>
<keyword evidence="9" id="KW-0573">Peptidoglycan synthesis</keyword>
<evidence type="ECO:0000256" key="2">
    <source>
        <dbReference type="ARBA" id="ARBA00022475"/>
    </source>
</evidence>
<comment type="catalytic activity">
    <reaction evidence="14">
        <text>[GlcNAc-(1-&gt;4)-Mur2Ac(oyl-L-Ala-gamma-D-Glu-L-Lys-D-Ala-D-Ala)](n)-di-trans,octa-cis-undecaprenyl diphosphate + beta-D-GlcNAc-(1-&gt;4)-Mur2Ac(oyl-L-Ala-gamma-D-Glu-L-Lys-D-Ala-D-Ala)-di-trans,octa-cis-undecaprenyl diphosphate = [GlcNAc-(1-&gt;4)-Mur2Ac(oyl-L-Ala-gamma-D-Glu-L-Lys-D-Ala-D-Ala)](n+1)-di-trans,octa-cis-undecaprenyl diphosphate + di-trans,octa-cis-undecaprenyl diphosphate + H(+)</text>
        <dbReference type="Rhea" id="RHEA:23708"/>
        <dbReference type="Rhea" id="RHEA-COMP:9602"/>
        <dbReference type="Rhea" id="RHEA-COMP:9603"/>
        <dbReference type="ChEBI" id="CHEBI:15378"/>
        <dbReference type="ChEBI" id="CHEBI:58405"/>
        <dbReference type="ChEBI" id="CHEBI:60033"/>
        <dbReference type="ChEBI" id="CHEBI:78435"/>
        <dbReference type="EC" id="2.4.99.28"/>
    </reaction>
</comment>
<evidence type="ECO:0000256" key="6">
    <source>
        <dbReference type="ARBA" id="ARBA00022679"/>
    </source>
</evidence>
<evidence type="ECO:0000256" key="11">
    <source>
        <dbReference type="ARBA" id="ARBA00023268"/>
    </source>
</evidence>
<dbReference type="Pfam" id="PF00912">
    <property type="entry name" value="Transgly"/>
    <property type="match status" value="1"/>
</dbReference>
<evidence type="ECO:0000256" key="14">
    <source>
        <dbReference type="ARBA" id="ARBA00049902"/>
    </source>
</evidence>
<keyword evidence="6 17" id="KW-0808">Transferase</keyword>
<evidence type="ECO:0000259" key="15">
    <source>
        <dbReference type="Pfam" id="PF00905"/>
    </source>
</evidence>
<keyword evidence="3" id="KW-0121">Carboxypeptidase</keyword>
<comment type="catalytic activity">
    <reaction evidence="13">
        <text>Preferential cleavage: (Ac)2-L-Lys-D-Ala-|-D-Ala. Also transpeptidation of peptidyl-alanyl moieties that are N-acyl substituents of D-alanine.</text>
        <dbReference type="EC" id="3.4.16.4"/>
    </reaction>
</comment>
<dbReference type="InterPro" id="IPR012338">
    <property type="entry name" value="Beta-lactam/transpept-like"/>
</dbReference>
<evidence type="ECO:0000313" key="17">
    <source>
        <dbReference type="EMBL" id="WXB92416.1"/>
    </source>
</evidence>
<dbReference type="SUPFAM" id="SSF53955">
    <property type="entry name" value="Lysozyme-like"/>
    <property type="match status" value="1"/>
</dbReference>
<feature type="domain" description="Glycosyl transferase family 51" evidence="16">
    <location>
        <begin position="68"/>
        <end position="234"/>
    </location>
</feature>
<evidence type="ECO:0000256" key="1">
    <source>
        <dbReference type="ARBA" id="ARBA00004236"/>
    </source>
</evidence>
<evidence type="ECO:0000259" key="16">
    <source>
        <dbReference type="Pfam" id="PF00912"/>
    </source>
</evidence>